<dbReference type="SUPFAM" id="SSF56801">
    <property type="entry name" value="Acetyl-CoA synthetase-like"/>
    <property type="match status" value="1"/>
</dbReference>
<evidence type="ECO:0000259" key="2">
    <source>
        <dbReference type="Pfam" id="PF00501"/>
    </source>
</evidence>
<dbReference type="AlphaFoldDB" id="A0A840VRD1"/>
<accession>A0A840VRD1</accession>
<dbReference type="EC" id="6.2.1.3" evidence="4"/>
<dbReference type="RefSeq" id="WP_183266933.1">
    <property type="nucleotide sequence ID" value="NZ_JACHFJ010000010.1"/>
</dbReference>
<organism evidence="4 5">
    <name type="scientific">Acidocella aromatica</name>
    <dbReference type="NCBI Taxonomy" id="1303579"/>
    <lineage>
        <taxon>Bacteria</taxon>
        <taxon>Pseudomonadati</taxon>
        <taxon>Pseudomonadota</taxon>
        <taxon>Alphaproteobacteria</taxon>
        <taxon>Acetobacterales</taxon>
        <taxon>Acidocellaceae</taxon>
        <taxon>Acidocella</taxon>
    </lineage>
</organism>
<name>A0A840VRD1_9PROT</name>
<keyword evidence="1" id="KW-0472">Membrane</keyword>
<dbReference type="InterPro" id="IPR042099">
    <property type="entry name" value="ANL_N_sf"/>
</dbReference>
<keyword evidence="1" id="KW-0812">Transmembrane</keyword>
<keyword evidence="4" id="KW-0436">Ligase</keyword>
<dbReference type="Gene3D" id="3.40.50.12780">
    <property type="entry name" value="N-terminal domain of ligase-like"/>
    <property type="match status" value="1"/>
</dbReference>
<dbReference type="Gene3D" id="3.30.300.30">
    <property type="match status" value="1"/>
</dbReference>
<keyword evidence="5" id="KW-1185">Reference proteome</keyword>
<dbReference type="InterPro" id="IPR050237">
    <property type="entry name" value="ATP-dep_AMP-bd_enzyme"/>
</dbReference>
<evidence type="ECO:0000259" key="3">
    <source>
        <dbReference type="Pfam" id="PF13193"/>
    </source>
</evidence>
<evidence type="ECO:0000256" key="1">
    <source>
        <dbReference type="SAM" id="Phobius"/>
    </source>
</evidence>
<dbReference type="PANTHER" id="PTHR43767:SF1">
    <property type="entry name" value="NONRIBOSOMAL PEPTIDE SYNTHASE PES1 (EUROFUNG)-RELATED"/>
    <property type="match status" value="1"/>
</dbReference>
<evidence type="ECO:0000313" key="4">
    <source>
        <dbReference type="EMBL" id="MBB5373920.1"/>
    </source>
</evidence>
<reference evidence="4 5" key="1">
    <citation type="submission" date="2020-08" db="EMBL/GenBank/DDBJ databases">
        <title>Genomic Encyclopedia of Type Strains, Phase IV (KMG-IV): sequencing the most valuable type-strain genomes for metagenomic binning, comparative biology and taxonomic classification.</title>
        <authorList>
            <person name="Goeker M."/>
        </authorList>
    </citation>
    <scope>NUCLEOTIDE SEQUENCE [LARGE SCALE GENOMIC DNA]</scope>
    <source>
        <strain evidence="4 5">DSM 27026</strain>
    </source>
</reference>
<dbReference type="InterPro" id="IPR025110">
    <property type="entry name" value="AMP-bd_C"/>
</dbReference>
<dbReference type="PROSITE" id="PS00455">
    <property type="entry name" value="AMP_BINDING"/>
    <property type="match status" value="1"/>
</dbReference>
<gene>
    <name evidence="4" type="ORF">HNP71_002187</name>
</gene>
<dbReference type="CDD" id="cd05936">
    <property type="entry name" value="FC-FACS_FadD_like"/>
    <property type="match status" value="1"/>
</dbReference>
<feature type="transmembrane region" description="Helical" evidence="1">
    <location>
        <begin position="249"/>
        <end position="272"/>
    </location>
</feature>
<dbReference type="PANTHER" id="PTHR43767">
    <property type="entry name" value="LONG-CHAIN-FATTY-ACID--COA LIGASE"/>
    <property type="match status" value="1"/>
</dbReference>
<keyword evidence="1" id="KW-1133">Transmembrane helix</keyword>
<dbReference type="EMBL" id="JACHFJ010000010">
    <property type="protein sequence ID" value="MBB5373920.1"/>
    <property type="molecule type" value="Genomic_DNA"/>
</dbReference>
<dbReference type="Proteomes" id="UP000553706">
    <property type="component" value="Unassembled WGS sequence"/>
</dbReference>
<comment type="caution">
    <text evidence="4">The sequence shown here is derived from an EMBL/GenBank/DDBJ whole genome shotgun (WGS) entry which is preliminary data.</text>
</comment>
<feature type="domain" description="AMP-binding enzyme C-terminal" evidence="3">
    <location>
        <begin position="461"/>
        <end position="535"/>
    </location>
</feature>
<dbReference type="InterPro" id="IPR045851">
    <property type="entry name" value="AMP-bd_C_sf"/>
</dbReference>
<proteinExistence type="predicted"/>
<dbReference type="Pfam" id="PF00501">
    <property type="entry name" value="AMP-binding"/>
    <property type="match status" value="1"/>
</dbReference>
<dbReference type="GO" id="GO:0004467">
    <property type="term" value="F:long-chain fatty acid-CoA ligase activity"/>
    <property type="evidence" value="ECO:0007669"/>
    <property type="project" value="UniProtKB-EC"/>
</dbReference>
<dbReference type="InterPro" id="IPR000873">
    <property type="entry name" value="AMP-dep_synth/lig_dom"/>
</dbReference>
<feature type="domain" description="AMP-dependent synthetase/ligase" evidence="2">
    <location>
        <begin position="23"/>
        <end position="410"/>
    </location>
</feature>
<evidence type="ECO:0000313" key="5">
    <source>
        <dbReference type="Proteomes" id="UP000553706"/>
    </source>
</evidence>
<dbReference type="Pfam" id="PF13193">
    <property type="entry name" value="AMP-binding_C"/>
    <property type="match status" value="1"/>
</dbReference>
<dbReference type="InterPro" id="IPR020845">
    <property type="entry name" value="AMP-binding_CS"/>
</dbReference>
<sequence length="554" mass="60436">MKDFSAQYMALSFTPTAAGDMLDAAVQQFSQKYAIDFLGRRYKYAEIGDLANRAAAGLQKLGVTKGVNVGLCLPNTPYSIIMYYAVLKAGGTVVNFNPLYTAHEMEMMVRDCGVDLMVSLDAAPIQEKVSQLVSRGLLKRVVICRLAEALPALKSLALQLFRRKDLGKVPHHAPYVEFSQLLKGPAWPSPVEIDPEKDIAVLQFTGGTTGTPKAAMLTHANVTVNVQQVAATMPKLERGAERVLGMLPFFHVFAMTAVMNLGLTIGAELLLLPKPDPKLLMHTIYKRRPTILPGVPTLFTAISNAAEKAGRTDLSFIKFCVSGGAPLSVEVMERFEHFSKSRILEGYGLSETSPVLTLSREALVKHGSVGPALPGTILEIRDPAHPETVLPQGERGEICVRGPQVMRGYYNKPEETAYVFTDGMFRTGDIGYLDEDGYLFIVDRIKDVILCGGFNVYPRVIEEAAYQHPAVQDAIAIGIPDAYRGQSPKLYVALRPGMEATGEEILAFLRGRLNPIETPKSVEIRENLPKTMVGKLSKKELVAEEAAKAQTGAA</sequence>
<protein>
    <submittedName>
        <fullName evidence="4">Long-chain acyl-CoA synthetase</fullName>
        <ecNumber evidence="4">6.2.1.3</ecNumber>
    </submittedName>
</protein>